<reference evidence="2 3" key="1">
    <citation type="submission" date="2021-06" db="EMBL/GenBank/DDBJ databases">
        <title>Caerostris extrusa draft genome.</title>
        <authorList>
            <person name="Kono N."/>
            <person name="Arakawa K."/>
        </authorList>
    </citation>
    <scope>NUCLEOTIDE SEQUENCE [LARGE SCALE GENOMIC DNA]</scope>
</reference>
<dbReference type="Proteomes" id="UP001054945">
    <property type="component" value="Unassembled WGS sequence"/>
</dbReference>
<feature type="compositionally biased region" description="Basic residues" evidence="1">
    <location>
        <begin position="60"/>
        <end position="71"/>
    </location>
</feature>
<evidence type="ECO:0000256" key="1">
    <source>
        <dbReference type="SAM" id="MobiDB-lite"/>
    </source>
</evidence>
<comment type="caution">
    <text evidence="2">The sequence shown here is derived from an EMBL/GenBank/DDBJ whole genome shotgun (WGS) entry which is preliminary data.</text>
</comment>
<accession>A0AAV4UK60</accession>
<evidence type="ECO:0000313" key="3">
    <source>
        <dbReference type="Proteomes" id="UP001054945"/>
    </source>
</evidence>
<sequence length="85" mass="9882">MNQVTDETNSEKRSMPKYTIKLLRRLNKSIIYVTSEDSNGEENVLDESDTTGGDKGKSLTPRKIKRSKTKMWKKICQKRNQLYAK</sequence>
<keyword evidence="3" id="KW-1185">Reference proteome</keyword>
<feature type="compositionally biased region" description="Acidic residues" evidence="1">
    <location>
        <begin position="38"/>
        <end position="49"/>
    </location>
</feature>
<dbReference type="EMBL" id="BPLR01013041">
    <property type="protein sequence ID" value="GIY58232.1"/>
    <property type="molecule type" value="Genomic_DNA"/>
</dbReference>
<gene>
    <name evidence="2" type="ORF">CEXT_709661</name>
</gene>
<evidence type="ECO:0000313" key="2">
    <source>
        <dbReference type="EMBL" id="GIY58232.1"/>
    </source>
</evidence>
<name>A0AAV4UK60_CAEEX</name>
<feature type="region of interest" description="Disordered" evidence="1">
    <location>
        <begin position="37"/>
        <end position="71"/>
    </location>
</feature>
<proteinExistence type="predicted"/>
<protein>
    <submittedName>
        <fullName evidence="2">Uncharacterized protein</fullName>
    </submittedName>
</protein>
<dbReference type="AlphaFoldDB" id="A0AAV4UK60"/>
<organism evidence="2 3">
    <name type="scientific">Caerostris extrusa</name>
    <name type="common">Bark spider</name>
    <name type="synonym">Caerostris bankana</name>
    <dbReference type="NCBI Taxonomy" id="172846"/>
    <lineage>
        <taxon>Eukaryota</taxon>
        <taxon>Metazoa</taxon>
        <taxon>Ecdysozoa</taxon>
        <taxon>Arthropoda</taxon>
        <taxon>Chelicerata</taxon>
        <taxon>Arachnida</taxon>
        <taxon>Araneae</taxon>
        <taxon>Araneomorphae</taxon>
        <taxon>Entelegynae</taxon>
        <taxon>Araneoidea</taxon>
        <taxon>Araneidae</taxon>
        <taxon>Caerostris</taxon>
    </lineage>
</organism>